<dbReference type="GO" id="GO:0009860">
    <property type="term" value="P:pollen tube growth"/>
    <property type="evidence" value="ECO:0007669"/>
    <property type="project" value="TreeGrafter"/>
</dbReference>
<feature type="domain" description="Alpha/beta hydrolase fold-3" evidence="1">
    <location>
        <begin position="97"/>
        <end position="300"/>
    </location>
</feature>
<protein>
    <recommendedName>
        <fullName evidence="1">Alpha/beta hydrolase fold-3 domain-containing protein</fullName>
    </recommendedName>
</protein>
<dbReference type="GO" id="GO:0052689">
    <property type="term" value="F:carboxylic ester hydrolase activity"/>
    <property type="evidence" value="ECO:0007669"/>
    <property type="project" value="TreeGrafter"/>
</dbReference>
<dbReference type="PANTHER" id="PTHR23024:SF24">
    <property type="entry name" value="ALPHA_BETA HYDROLASE FOLD-3 DOMAIN-CONTAINING PROTEIN"/>
    <property type="match status" value="1"/>
</dbReference>
<dbReference type="InterPro" id="IPR050466">
    <property type="entry name" value="Carboxylest/Gibb_receptor"/>
</dbReference>
<dbReference type="Pfam" id="PF07859">
    <property type="entry name" value="Abhydrolase_3"/>
    <property type="match status" value="1"/>
</dbReference>
<dbReference type="EMBL" id="JAJJMB010005585">
    <property type="protein sequence ID" value="KAI3938109.1"/>
    <property type="molecule type" value="Genomic_DNA"/>
</dbReference>
<accession>A0AAD4T6E6</accession>
<dbReference type="AlphaFoldDB" id="A0AAD4T6E6"/>
<gene>
    <name evidence="2" type="ORF">MKW98_018665</name>
</gene>
<reference evidence="2" key="1">
    <citation type="submission" date="2022-04" db="EMBL/GenBank/DDBJ databases">
        <title>A functionally conserved STORR gene fusion in Papaver species that diverged 16.8 million years ago.</title>
        <authorList>
            <person name="Catania T."/>
        </authorList>
    </citation>
    <scope>NUCLEOTIDE SEQUENCE</scope>
    <source>
        <strain evidence="2">S-188037</strain>
    </source>
</reference>
<dbReference type="Gene3D" id="3.40.50.1820">
    <property type="entry name" value="alpha/beta hydrolase"/>
    <property type="match status" value="1"/>
</dbReference>
<evidence type="ECO:0000313" key="3">
    <source>
        <dbReference type="Proteomes" id="UP001202328"/>
    </source>
</evidence>
<proteinExistence type="predicted"/>
<organism evidence="2 3">
    <name type="scientific">Papaver atlanticum</name>
    <dbReference type="NCBI Taxonomy" id="357466"/>
    <lineage>
        <taxon>Eukaryota</taxon>
        <taxon>Viridiplantae</taxon>
        <taxon>Streptophyta</taxon>
        <taxon>Embryophyta</taxon>
        <taxon>Tracheophyta</taxon>
        <taxon>Spermatophyta</taxon>
        <taxon>Magnoliopsida</taxon>
        <taxon>Ranunculales</taxon>
        <taxon>Papaveraceae</taxon>
        <taxon>Papaveroideae</taxon>
        <taxon>Papaver</taxon>
    </lineage>
</organism>
<keyword evidence="3" id="KW-1185">Reference proteome</keyword>
<dbReference type="SUPFAM" id="SSF53474">
    <property type="entry name" value="alpha/beta-Hydrolases"/>
    <property type="match status" value="1"/>
</dbReference>
<comment type="caution">
    <text evidence="2">The sequence shown here is derived from an EMBL/GenBank/DDBJ whole genome shotgun (WGS) entry which is preliminary data.</text>
</comment>
<dbReference type="InterPro" id="IPR029058">
    <property type="entry name" value="AB_hydrolase_fold"/>
</dbReference>
<dbReference type="PANTHER" id="PTHR23024">
    <property type="entry name" value="ARYLACETAMIDE DEACETYLASE"/>
    <property type="match status" value="1"/>
</dbReference>
<dbReference type="Proteomes" id="UP001202328">
    <property type="component" value="Unassembled WGS sequence"/>
</dbReference>
<evidence type="ECO:0000259" key="1">
    <source>
        <dbReference type="Pfam" id="PF07859"/>
    </source>
</evidence>
<name>A0AAD4T6E6_9MAGN</name>
<sequence>MFGKQNSPLRLLPWKTRIAFTVYSCTIRGSAFRNDGTINRRLLNFINQIQSHFHTAKVPSEPIDGLKISDVTVDPKRNLWFRLYTPTNITTTPLPVFVYFHGGGFAYMSPDSKPFDTLCRRLSRDNSAVVVSINYRYSPEFKYPSQHEDAFDALKFIDKDSAGGNLSHHLAVRVAKTDNDELKQVKVIGLIGIQPFFGGQERTESEIKLKNGPALSLDRADWFWKAFLPPGSNRDHFACNVFGPNCSQDISKLKKFPPTMVVVGKWDLLQDRQRRFYEGLKRFGKEAYIVEFPNAFHGFYSFTKFPETPLLFQEVTKFVQNQLAKASGK</sequence>
<evidence type="ECO:0000313" key="2">
    <source>
        <dbReference type="EMBL" id="KAI3938109.1"/>
    </source>
</evidence>
<dbReference type="InterPro" id="IPR013094">
    <property type="entry name" value="AB_hydrolase_3"/>
</dbReference>